<comment type="caution">
    <text evidence="1">The sequence shown here is derived from an EMBL/GenBank/DDBJ whole genome shotgun (WGS) entry which is preliminary data.</text>
</comment>
<dbReference type="Proteomes" id="UP000622707">
    <property type="component" value="Unassembled WGS sequence"/>
</dbReference>
<organism evidence="1 2">
    <name type="scientific">Ramlibacter alkalitolerans</name>
    <dbReference type="NCBI Taxonomy" id="2039631"/>
    <lineage>
        <taxon>Bacteria</taxon>
        <taxon>Pseudomonadati</taxon>
        <taxon>Pseudomonadota</taxon>
        <taxon>Betaproteobacteria</taxon>
        <taxon>Burkholderiales</taxon>
        <taxon>Comamonadaceae</taxon>
        <taxon>Ramlibacter</taxon>
    </lineage>
</organism>
<proteinExistence type="predicted"/>
<dbReference type="EMBL" id="JAEQND010000013">
    <property type="protein sequence ID" value="MBL0427865.1"/>
    <property type="molecule type" value="Genomic_DNA"/>
</dbReference>
<name>A0ABS1JU96_9BURK</name>
<reference evidence="1 2" key="1">
    <citation type="journal article" date="2017" name="Int. J. Syst. Evol. Microbiol.">
        <title>Ramlibacter alkalitolerans sp. nov., alkali-tolerant bacterium isolated from soil of ginseng.</title>
        <authorList>
            <person name="Lee D.H."/>
            <person name="Cha C.J."/>
        </authorList>
    </citation>
    <scope>NUCLEOTIDE SEQUENCE [LARGE SCALE GENOMIC DNA]</scope>
    <source>
        <strain evidence="1 2">KACC 19305</strain>
    </source>
</reference>
<sequence>MDEFLWAKDLIEQDVFPGLDAKGFICSAECPEQGGGELRLRVSRDINDGRHQLTLRREFWLSEADGIPGALGHQCWLEVQDNTKPADHALNVMLRKLIPRHNHQGQHEELPGLYMQAFFGPAGEAAALYTQGAAMDPEMAADALNADAADRFFSIFDGSNERTKHVPQCIEEYIRDKGPLLERLVDVDLNTWRLVDDAWSKEQDAWLVLRTPEMDQWGSIQLDFKASGPVKAHLYTYQLGETTEIPLTEQQASTPGQTMAAVEHWMQNEGRPQVLKAGFFCLHSALPTLTQEVLALTDKELVLRLVTGNGPKMAVALDLEDGKVTGMRPPAKELLELLYISGVSPEHFGQYLRYFGNQLVQLAGELRERMPDLTMCHQGRAVTFVQARLSVAHEPQVFDVAKTGNARHIRPLPIRMKARPPTDIEAVAEKFGEDKLLDHPPRSEQMTLGSLTRPTSGQVLNAVLCREYAALRERERTAPGRKQRDTGR</sequence>
<protein>
    <submittedName>
        <fullName evidence="1">Uncharacterized protein</fullName>
    </submittedName>
</protein>
<keyword evidence="2" id="KW-1185">Reference proteome</keyword>
<evidence type="ECO:0000313" key="1">
    <source>
        <dbReference type="EMBL" id="MBL0427865.1"/>
    </source>
</evidence>
<gene>
    <name evidence="1" type="ORF">JI746_22350</name>
</gene>
<dbReference type="RefSeq" id="WP_201692496.1">
    <property type="nucleotide sequence ID" value="NZ_JAEQND010000013.1"/>
</dbReference>
<evidence type="ECO:0000313" key="2">
    <source>
        <dbReference type="Proteomes" id="UP000622707"/>
    </source>
</evidence>
<accession>A0ABS1JU96</accession>